<evidence type="ECO:0000256" key="1">
    <source>
        <dbReference type="ARBA" id="ARBA00022723"/>
    </source>
</evidence>
<reference evidence="3 4" key="1">
    <citation type="submission" date="2020-09" db="EMBL/GenBank/DDBJ databases">
        <title>Dyella sp. 7MK23 isolated from forest soil.</title>
        <authorList>
            <person name="Fu J."/>
        </authorList>
    </citation>
    <scope>NUCLEOTIDE SEQUENCE [LARGE SCALE GENOMIC DNA]</scope>
    <source>
        <strain evidence="3 4">7MK23</strain>
    </source>
</reference>
<dbReference type="Gene3D" id="2.60.120.10">
    <property type="entry name" value="Jelly Rolls"/>
    <property type="match status" value="1"/>
</dbReference>
<evidence type="ECO:0000313" key="4">
    <source>
        <dbReference type="Proteomes" id="UP000651010"/>
    </source>
</evidence>
<dbReference type="InterPro" id="IPR011051">
    <property type="entry name" value="RmlC_Cupin_sf"/>
</dbReference>
<proteinExistence type="predicted"/>
<organism evidence="3 4">
    <name type="scientific">Dyella acidiphila</name>
    <dbReference type="NCBI Taxonomy" id="2775866"/>
    <lineage>
        <taxon>Bacteria</taxon>
        <taxon>Pseudomonadati</taxon>
        <taxon>Pseudomonadota</taxon>
        <taxon>Gammaproteobacteria</taxon>
        <taxon>Lysobacterales</taxon>
        <taxon>Rhodanobacteraceae</taxon>
        <taxon>Dyella</taxon>
    </lineage>
</organism>
<dbReference type="InterPro" id="IPR013096">
    <property type="entry name" value="Cupin_2"/>
</dbReference>
<dbReference type="SUPFAM" id="SSF51182">
    <property type="entry name" value="RmlC-like cupins"/>
    <property type="match status" value="1"/>
</dbReference>
<accession>A0ABR9G4Z9</accession>
<dbReference type="Pfam" id="PF07883">
    <property type="entry name" value="Cupin_2"/>
    <property type="match status" value="1"/>
</dbReference>
<dbReference type="RefSeq" id="WP_192553943.1">
    <property type="nucleotide sequence ID" value="NZ_JACZZA010000001.1"/>
</dbReference>
<feature type="domain" description="Cupin type-2" evidence="2">
    <location>
        <begin position="46"/>
        <end position="117"/>
    </location>
</feature>
<dbReference type="EMBL" id="JACZZA010000001">
    <property type="protein sequence ID" value="MBE1159099.1"/>
    <property type="molecule type" value="Genomic_DNA"/>
</dbReference>
<dbReference type="CDD" id="cd02224">
    <property type="entry name" value="cupin_SPO2919-like"/>
    <property type="match status" value="1"/>
</dbReference>
<dbReference type="Proteomes" id="UP000651010">
    <property type="component" value="Unassembled WGS sequence"/>
</dbReference>
<gene>
    <name evidence="3" type="ORF">IGX34_01805</name>
</gene>
<comment type="caution">
    <text evidence="3">The sequence shown here is derived from an EMBL/GenBank/DDBJ whole genome shotgun (WGS) entry which is preliminary data.</text>
</comment>
<dbReference type="PANTHER" id="PTHR35848:SF9">
    <property type="entry name" value="SLL1358 PROTEIN"/>
    <property type="match status" value="1"/>
</dbReference>
<dbReference type="PANTHER" id="PTHR35848">
    <property type="entry name" value="OXALATE-BINDING PROTEIN"/>
    <property type="match status" value="1"/>
</dbReference>
<keyword evidence="4" id="KW-1185">Reference proteome</keyword>
<keyword evidence="1" id="KW-0479">Metal-binding</keyword>
<dbReference type="InterPro" id="IPR051610">
    <property type="entry name" value="GPI/OXD"/>
</dbReference>
<evidence type="ECO:0000259" key="2">
    <source>
        <dbReference type="Pfam" id="PF07883"/>
    </source>
</evidence>
<evidence type="ECO:0000313" key="3">
    <source>
        <dbReference type="EMBL" id="MBE1159099.1"/>
    </source>
</evidence>
<dbReference type="InterPro" id="IPR014710">
    <property type="entry name" value="RmlC-like_jellyroll"/>
</dbReference>
<sequence>MPKIDLANVPKLQGSGYPAPFDMPCAERVRQRLGDAGGIGDFGVNLMHLPPGSWSSQRHWHAEEDEFLFVLAGELTLVEDDGETLLRAGDCAAFPKNSGNGHHLINRSAAVATYLDIGSRSTSDSVVYSDIDLLIASTDTRYLHKDGSPY</sequence>
<protein>
    <submittedName>
        <fullName evidence="3">Cupin domain-containing protein</fullName>
    </submittedName>
</protein>
<name>A0ABR9G4Z9_9GAMM</name>